<dbReference type="PANTHER" id="PTHR43731">
    <property type="entry name" value="RHOMBOID PROTEASE"/>
    <property type="match status" value="1"/>
</dbReference>
<dbReference type="RefSeq" id="WP_071523104.1">
    <property type="nucleotide sequence ID" value="NZ_JACDXE010000005.1"/>
</dbReference>
<dbReference type="InterPro" id="IPR022732">
    <property type="entry name" value="Peptidase_S54_GlpG_N"/>
</dbReference>
<evidence type="ECO:0000256" key="3">
    <source>
        <dbReference type="ARBA" id="ARBA00022692"/>
    </source>
</evidence>
<keyword evidence="3 7" id="KW-0812">Transmembrane</keyword>
<evidence type="ECO:0000256" key="5">
    <source>
        <dbReference type="ARBA" id="ARBA00022989"/>
    </source>
</evidence>
<dbReference type="InterPro" id="IPR035952">
    <property type="entry name" value="Rhomboid-like_sf"/>
</dbReference>
<keyword evidence="6 7" id="KW-0472">Membrane</keyword>
<evidence type="ECO:0000256" key="4">
    <source>
        <dbReference type="ARBA" id="ARBA00022801"/>
    </source>
</evidence>
<dbReference type="InterPro" id="IPR022764">
    <property type="entry name" value="Peptidase_S54_rhomboid_dom"/>
</dbReference>
<dbReference type="EMBL" id="KP659842">
    <property type="protein sequence ID" value="AMK07681.1"/>
    <property type="molecule type" value="Genomic_DNA"/>
</dbReference>
<evidence type="ECO:0000259" key="8">
    <source>
        <dbReference type="Pfam" id="PF01694"/>
    </source>
</evidence>
<feature type="domain" description="Peptidase S54 rhomboid" evidence="8">
    <location>
        <begin position="148"/>
        <end position="285"/>
    </location>
</feature>
<evidence type="ECO:0000256" key="2">
    <source>
        <dbReference type="ARBA" id="ARBA00009045"/>
    </source>
</evidence>
<sequence>MRYLFGSEIPTLAFRFRDYIRAQFNVEVELREIQDENGQQIQLFLPQHAPHFEAILAEVPLFLADPFHTKYEQASWQRGDTQSTTTSLKGMLQQSGLTLSALRSRSRTGPFTLFITTLCLVIYIFQLTGYQDSILTLMHYPENTQQDTQFWRYLSHTFVHLSPLHILFNLLWWWLFGHAIEHHFGTGKLFQLFLIAGLLSGFAQNIASGPYFFGLSSVVYAVLGYVLIYDKWGKNADFTLPSGFSLMLIVGIVSGFISPFFGVEMGNTAHITGLIVGLLLGWATIKPTLKR</sequence>
<feature type="transmembrane region" description="Helical" evidence="7">
    <location>
        <begin position="150"/>
        <end position="175"/>
    </location>
</feature>
<proteinExistence type="inferred from homology"/>
<accession>A0A126QD37</accession>
<dbReference type="PANTHER" id="PTHR43731:SF14">
    <property type="entry name" value="PRESENILIN-ASSOCIATED RHOMBOID-LIKE PROTEIN, MITOCHONDRIAL"/>
    <property type="match status" value="1"/>
</dbReference>
<feature type="domain" description="Peptidase S54 GlpG peptidase N-terminal" evidence="9">
    <location>
        <begin position="1"/>
        <end position="84"/>
    </location>
</feature>
<feature type="transmembrane region" description="Helical" evidence="7">
    <location>
        <begin position="267"/>
        <end position="285"/>
    </location>
</feature>
<dbReference type="AlphaFoldDB" id="A0A126QD37"/>
<keyword evidence="4" id="KW-0378">Hydrolase</keyword>
<dbReference type="Gene3D" id="1.20.1540.10">
    <property type="entry name" value="Rhomboid-like"/>
    <property type="match status" value="1"/>
</dbReference>
<evidence type="ECO:0000256" key="7">
    <source>
        <dbReference type="SAM" id="Phobius"/>
    </source>
</evidence>
<dbReference type="GO" id="GO:0016020">
    <property type="term" value="C:membrane"/>
    <property type="evidence" value="ECO:0007669"/>
    <property type="project" value="UniProtKB-SubCell"/>
</dbReference>
<evidence type="ECO:0000256" key="1">
    <source>
        <dbReference type="ARBA" id="ARBA00004141"/>
    </source>
</evidence>
<feature type="transmembrane region" description="Helical" evidence="7">
    <location>
        <begin position="111"/>
        <end position="130"/>
    </location>
</feature>
<name>A0A126QD37_PASMD</name>
<protein>
    <submittedName>
        <fullName evidence="10">GlpG protein</fullName>
    </submittedName>
</protein>
<feature type="transmembrane region" description="Helical" evidence="7">
    <location>
        <begin position="240"/>
        <end position="261"/>
    </location>
</feature>
<evidence type="ECO:0000313" key="10">
    <source>
        <dbReference type="EMBL" id="AMK07681.1"/>
    </source>
</evidence>
<gene>
    <name evidence="10" type="primary">glpG</name>
</gene>
<organism evidence="10">
    <name type="scientific">Pasteurella multocida</name>
    <dbReference type="NCBI Taxonomy" id="747"/>
    <lineage>
        <taxon>Bacteria</taxon>
        <taxon>Pseudomonadati</taxon>
        <taxon>Pseudomonadota</taxon>
        <taxon>Gammaproteobacteria</taxon>
        <taxon>Pasteurellales</taxon>
        <taxon>Pasteurellaceae</taxon>
        <taxon>Pasteurella</taxon>
    </lineage>
</organism>
<comment type="subcellular location">
    <subcellularLocation>
        <location evidence="1">Membrane</location>
        <topology evidence="1">Multi-pass membrane protein</topology>
    </subcellularLocation>
</comment>
<reference evidence="10" key="1">
    <citation type="submission" date="2015-01" db="EMBL/GenBank/DDBJ databases">
        <title>Draft genome sequence of Pasteurella multocida isolated from alpaca pneumonia.</title>
        <authorList>
            <person name="Maturrano L."/>
            <person name="Hurtado R."/>
            <person name="Allasi N."/>
            <person name="Juscamayta E."/>
            <person name="Fernandez D."/>
            <person name="Maximiliano J."/>
            <person name="Rimac R."/>
            <person name="Rosadio R."/>
        </authorList>
    </citation>
    <scope>NUCLEOTIDE SEQUENCE</scope>
    <source>
        <strain evidence="10">UNMSM</strain>
    </source>
</reference>
<dbReference type="Pfam" id="PF01694">
    <property type="entry name" value="Rhomboid"/>
    <property type="match status" value="1"/>
</dbReference>
<dbReference type="InterPro" id="IPR050925">
    <property type="entry name" value="Rhomboid_protease_S54"/>
</dbReference>
<dbReference type="GO" id="GO:0004252">
    <property type="term" value="F:serine-type endopeptidase activity"/>
    <property type="evidence" value="ECO:0007669"/>
    <property type="project" value="InterPro"/>
</dbReference>
<feature type="transmembrane region" description="Helical" evidence="7">
    <location>
        <begin position="210"/>
        <end position="228"/>
    </location>
</feature>
<evidence type="ECO:0000256" key="6">
    <source>
        <dbReference type="ARBA" id="ARBA00023136"/>
    </source>
</evidence>
<keyword evidence="5 7" id="KW-1133">Transmembrane helix</keyword>
<dbReference type="SUPFAM" id="SSF144091">
    <property type="entry name" value="Rhomboid-like"/>
    <property type="match status" value="1"/>
</dbReference>
<dbReference type="Pfam" id="PF12122">
    <property type="entry name" value="Rhomboid_N"/>
    <property type="match status" value="1"/>
</dbReference>
<evidence type="ECO:0000259" key="9">
    <source>
        <dbReference type="Pfam" id="PF12122"/>
    </source>
</evidence>
<comment type="similarity">
    <text evidence="2">Belongs to the peptidase S54 family.</text>
</comment>